<keyword evidence="2" id="KW-0812">Transmembrane</keyword>
<dbReference type="GO" id="GO:0008028">
    <property type="term" value="F:monocarboxylic acid transmembrane transporter activity"/>
    <property type="evidence" value="ECO:0007669"/>
    <property type="project" value="TreeGrafter"/>
</dbReference>
<reference evidence="3 4" key="1">
    <citation type="journal article" date="2023" name="Arcadia Sci">
        <title>De novo assembly of a long-read Amblyomma americanum tick genome.</title>
        <authorList>
            <person name="Chou S."/>
            <person name="Poskanzer K.E."/>
            <person name="Rollins M."/>
            <person name="Thuy-Boun P.S."/>
        </authorList>
    </citation>
    <scope>NUCLEOTIDE SEQUENCE [LARGE SCALE GENOMIC DNA]</scope>
    <source>
        <strain evidence="3">F_SG_1</strain>
        <tissue evidence="3">Salivary glands</tissue>
    </source>
</reference>
<feature type="compositionally biased region" description="Polar residues" evidence="1">
    <location>
        <begin position="67"/>
        <end position="79"/>
    </location>
</feature>
<dbReference type="AlphaFoldDB" id="A0AAQ4D1S4"/>
<keyword evidence="2" id="KW-0472">Membrane</keyword>
<protein>
    <recommendedName>
        <fullName evidence="5">Monocarboxylate transporter</fullName>
    </recommendedName>
</protein>
<dbReference type="PANTHER" id="PTHR11360">
    <property type="entry name" value="MONOCARBOXYLATE TRANSPORTER"/>
    <property type="match status" value="1"/>
</dbReference>
<feature type="region of interest" description="Disordered" evidence="1">
    <location>
        <begin position="66"/>
        <end position="94"/>
    </location>
</feature>
<evidence type="ECO:0000256" key="1">
    <source>
        <dbReference type="SAM" id="MobiDB-lite"/>
    </source>
</evidence>
<dbReference type="PANTHER" id="PTHR11360:SF303">
    <property type="entry name" value="MAJOR FACILITATOR SUPERFAMILY (MFS) PROFILE DOMAIN-CONTAINING PROTEIN"/>
    <property type="match status" value="1"/>
</dbReference>
<dbReference type="Pfam" id="PF07690">
    <property type="entry name" value="MFS_1"/>
    <property type="match status" value="1"/>
</dbReference>
<keyword evidence="2" id="KW-1133">Transmembrane helix</keyword>
<accession>A0AAQ4D1S4</accession>
<comment type="caution">
    <text evidence="3">The sequence shown here is derived from an EMBL/GenBank/DDBJ whole genome shotgun (WGS) entry which is preliminary data.</text>
</comment>
<dbReference type="EMBL" id="JARKHS020036250">
    <property type="protein sequence ID" value="KAK8756414.1"/>
    <property type="molecule type" value="Genomic_DNA"/>
</dbReference>
<gene>
    <name evidence="3" type="ORF">V5799_000884</name>
</gene>
<dbReference type="Proteomes" id="UP001321473">
    <property type="component" value="Unassembled WGS sequence"/>
</dbReference>
<sequence length="292" mass="31513">MTHFDKYRGLAAGMKYTGNSLSSLVLPKVLSMLRAAYSMRGTMLIYAGLCMNTTALMFFLREKRRPTSSVTNSNSQKSQPQRRRQEKQDEQIGTAANDEDVTVQLCDSRHGSISRRPCGGTNRRRGSIAGSIGADTGLTSWCSQEVASLERNEAEKKTRSCTVALLTNPTFYALVLGALTVDYTVTVVHGTIVDYARDKGVDRATAELSMTYCAPAIFLGRLLLPLAADKGLIGRTSLAAMSLASMAASALALPHTTSFVTYIIAQVSNVTYSSVVHFVPSGICLSGRQCSN</sequence>
<dbReference type="InterPro" id="IPR050327">
    <property type="entry name" value="Proton-linked_MCT"/>
</dbReference>
<keyword evidence="4" id="KW-1185">Reference proteome</keyword>
<dbReference type="Gene3D" id="1.20.1250.20">
    <property type="entry name" value="MFS general substrate transporter like domains"/>
    <property type="match status" value="1"/>
</dbReference>
<dbReference type="InterPro" id="IPR036259">
    <property type="entry name" value="MFS_trans_sf"/>
</dbReference>
<dbReference type="InterPro" id="IPR011701">
    <property type="entry name" value="MFS"/>
</dbReference>
<evidence type="ECO:0000313" key="3">
    <source>
        <dbReference type="EMBL" id="KAK8756414.1"/>
    </source>
</evidence>
<dbReference type="SUPFAM" id="SSF103473">
    <property type="entry name" value="MFS general substrate transporter"/>
    <property type="match status" value="1"/>
</dbReference>
<evidence type="ECO:0000313" key="4">
    <source>
        <dbReference type="Proteomes" id="UP001321473"/>
    </source>
</evidence>
<proteinExistence type="predicted"/>
<evidence type="ECO:0008006" key="5">
    <source>
        <dbReference type="Google" id="ProtNLM"/>
    </source>
</evidence>
<evidence type="ECO:0000256" key="2">
    <source>
        <dbReference type="SAM" id="Phobius"/>
    </source>
</evidence>
<feature type="transmembrane region" description="Helical" evidence="2">
    <location>
        <begin position="43"/>
        <end position="60"/>
    </location>
</feature>
<name>A0AAQ4D1S4_AMBAM</name>
<organism evidence="3 4">
    <name type="scientific">Amblyomma americanum</name>
    <name type="common">Lone star tick</name>
    <dbReference type="NCBI Taxonomy" id="6943"/>
    <lineage>
        <taxon>Eukaryota</taxon>
        <taxon>Metazoa</taxon>
        <taxon>Ecdysozoa</taxon>
        <taxon>Arthropoda</taxon>
        <taxon>Chelicerata</taxon>
        <taxon>Arachnida</taxon>
        <taxon>Acari</taxon>
        <taxon>Parasitiformes</taxon>
        <taxon>Ixodida</taxon>
        <taxon>Ixodoidea</taxon>
        <taxon>Ixodidae</taxon>
        <taxon>Amblyomminae</taxon>
        <taxon>Amblyomma</taxon>
    </lineage>
</organism>